<dbReference type="Pfam" id="PF00046">
    <property type="entry name" value="Homeodomain"/>
    <property type="match status" value="2"/>
</dbReference>
<dbReference type="SUPFAM" id="SSF46689">
    <property type="entry name" value="Homeodomain-like"/>
    <property type="match status" value="2"/>
</dbReference>
<feature type="compositionally biased region" description="Basic residues" evidence="4">
    <location>
        <begin position="1"/>
        <end position="10"/>
    </location>
</feature>
<dbReference type="SMART" id="SM00389">
    <property type="entry name" value="HOX"/>
    <property type="match status" value="2"/>
</dbReference>
<evidence type="ECO:0000256" key="3">
    <source>
        <dbReference type="RuleBase" id="RU000682"/>
    </source>
</evidence>
<evidence type="ECO:0000256" key="4">
    <source>
        <dbReference type="SAM" id="MobiDB-lite"/>
    </source>
</evidence>
<evidence type="ECO:0000313" key="7">
    <source>
        <dbReference type="Proteomes" id="UP000827892"/>
    </source>
</evidence>
<feature type="DNA-binding region" description="Homeobox" evidence="2">
    <location>
        <begin position="217"/>
        <end position="276"/>
    </location>
</feature>
<gene>
    <name evidence="6" type="ORF">L3Y34_002164</name>
</gene>
<dbReference type="InterPro" id="IPR009057">
    <property type="entry name" value="Homeodomain-like_sf"/>
</dbReference>
<dbReference type="EMBL" id="CP090893">
    <property type="protein sequence ID" value="ULU02393.1"/>
    <property type="molecule type" value="Genomic_DNA"/>
</dbReference>
<feature type="region of interest" description="Disordered" evidence="4">
    <location>
        <begin position="421"/>
        <end position="458"/>
    </location>
</feature>
<evidence type="ECO:0000313" key="6">
    <source>
        <dbReference type="EMBL" id="ULU02393.1"/>
    </source>
</evidence>
<dbReference type="Proteomes" id="UP000827892">
    <property type="component" value="Chromosome III"/>
</dbReference>
<feature type="DNA-binding region" description="Homeobox" evidence="2">
    <location>
        <begin position="156"/>
        <end position="215"/>
    </location>
</feature>
<keyword evidence="2 3" id="KW-0539">Nucleus</keyword>
<feature type="compositionally biased region" description="Polar residues" evidence="4">
    <location>
        <begin position="31"/>
        <end position="44"/>
    </location>
</feature>
<dbReference type="PANTHER" id="PTHR14057">
    <property type="entry name" value="TRANSCRIPTION FACTOR ONECUT"/>
    <property type="match status" value="1"/>
</dbReference>
<evidence type="ECO:0000256" key="1">
    <source>
        <dbReference type="ARBA" id="ARBA00004123"/>
    </source>
</evidence>
<reference evidence="6 7" key="1">
    <citation type="submission" date="2022-05" db="EMBL/GenBank/DDBJ databases">
        <title>Chromosome-level reference genomes for two strains of Caenorhabditis briggsae: an improved platform for comparative genomics.</title>
        <authorList>
            <person name="Stevens L."/>
            <person name="Andersen E.C."/>
        </authorList>
    </citation>
    <scope>NUCLEOTIDE SEQUENCE [LARGE SCALE GENOMIC DNA]</scope>
    <source>
        <strain evidence="6">QX1410_ONT</strain>
        <tissue evidence="6">Whole-organism</tissue>
    </source>
</reference>
<dbReference type="AlphaFoldDB" id="A0AAE9DF75"/>
<keyword evidence="2 3" id="KW-0238">DNA-binding</keyword>
<name>A0AAE9DF75_CAEBR</name>
<sequence length="458" mass="54019">MVNRSVRRSRKDAASTERSSSGANLKRRSRSNSLGSESEDNAQMMNRGRLRSNSTTTQPTSNGVKSKTKRQPNSSIPESDENVQEERPIRRAARRVNYDETVYDFEESPIRKKAEKRRMNKPKQRVDSKKDASSSSESESESEPDERKSKGVRRAQGKRTQRFTDEQIEILLAVFRETEFPSKAQKEKLAEETNRTICQIERWFDNRKQSIRNPRPVKRYVKKFTVEQKRKMDEVFVASRNPEKGKIAALVAELELTTTQVRQYFRKQRFKNPIPEEIPRFLSEEQVEHGIVDGETFKRERNSEKRNQFEDAMEKFFEERQFLEEPDETLELESGGSRKRISDWLDKKRYDTLKSFLEKEISVLPNEMATFEKLSEKYCLDTTTHPDVILYIEMKEDVNGDSLAEYLMERSFVLKMLEQNRTEEVHSEEEEEGEEEYSEDPNDEEYLNEWELDYQING</sequence>
<feature type="compositionally biased region" description="Basic residues" evidence="4">
    <location>
        <begin position="111"/>
        <end position="123"/>
    </location>
</feature>
<dbReference type="GO" id="GO:0003677">
    <property type="term" value="F:DNA binding"/>
    <property type="evidence" value="ECO:0007669"/>
    <property type="project" value="UniProtKB-UniRule"/>
</dbReference>
<keyword evidence="2 3" id="KW-0371">Homeobox</keyword>
<protein>
    <recommendedName>
        <fullName evidence="5">Homeobox domain-containing protein</fullName>
    </recommendedName>
</protein>
<dbReference type="GO" id="GO:0005634">
    <property type="term" value="C:nucleus"/>
    <property type="evidence" value="ECO:0007669"/>
    <property type="project" value="UniProtKB-SubCell"/>
</dbReference>
<feature type="compositionally biased region" description="Acidic residues" evidence="4">
    <location>
        <begin position="426"/>
        <end position="452"/>
    </location>
</feature>
<organism evidence="6 7">
    <name type="scientific">Caenorhabditis briggsae</name>
    <dbReference type="NCBI Taxonomy" id="6238"/>
    <lineage>
        <taxon>Eukaryota</taxon>
        <taxon>Metazoa</taxon>
        <taxon>Ecdysozoa</taxon>
        <taxon>Nematoda</taxon>
        <taxon>Chromadorea</taxon>
        <taxon>Rhabditida</taxon>
        <taxon>Rhabditina</taxon>
        <taxon>Rhabditomorpha</taxon>
        <taxon>Rhabditoidea</taxon>
        <taxon>Rhabditidae</taxon>
        <taxon>Peloderinae</taxon>
        <taxon>Caenorhabditis</taxon>
    </lineage>
</organism>
<evidence type="ECO:0000256" key="2">
    <source>
        <dbReference type="PROSITE-ProRule" id="PRU00108"/>
    </source>
</evidence>
<proteinExistence type="predicted"/>
<dbReference type="PANTHER" id="PTHR14057:SF32">
    <property type="entry name" value="HOMEOBOX PROTEIN CEH-21-RELATED"/>
    <property type="match status" value="1"/>
</dbReference>
<feature type="domain" description="Homeobox" evidence="5">
    <location>
        <begin position="215"/>
        <end position="275"/>
    </location>
</feature>
<dbReference type="InterPro" id="IPR051649">
    <property type="entry name" value="CUT_Homeobox"/>
</dbReference>
<evidence type="ECO:0000259" key="5">
    <source>
        <dbReference type="PROSITE" id="PS50071"/>
    </source>
</evidence>
<feature type="region of interest" description="Disordered" evidence="4">
    <location>
        <begin position="1"/>
        <end position="161"/>
    </location>
</feature>
<feature type="domain" description="Homeobox" evidence="5">
    <location>
        <begin position="154"/>
        <end position="214"/>
    </location>
</feature>
<comment type="subcellular location">
    <subcellularLocation>
        <location evidence="1 2 3">Nucleus</location>
    </subcellularLocation>
</comment>
<dbReference type="PROSITE" id="PS50071">
    <property type="entry name" value="HOMEOBOX_2"/>
    <property type="match status" value="2"/>
</dbReference>
<accession>A0AAE9DF75</accession>
<feature type="compositionally biased region" description="Polar residues" evidence="4">
    <location>
        <begin position="51"/>
        <end position="77"/>
    </location>
</feature>
<dbReference type="Gene3D" id="1.10.10.60">
    <property type="entry name" value="Homeodomain-like"/>
    <property type="match status" value="2"/>
</dbReference>
<dbReference type="InterPro" id="IPR001356">
    <property type="entry name" value="HD"/>
</dbReference>
<dbReference type="CDD" id="cd00086">
    <property type="entry name" value="homeodomain"/>
    <property type="match status" value="1"/>
</dbReference>
<feature type="compositionally biased region" description="Basic residues" evidence="4">
    <location>
        <begin position="150"/>
        <end position="161"/>
    </location>
</feature>